<dbReference type="AlphaFoldDB" id="A0A317VHP1"/>
<evidence type="ECO:0000313" key="6">
    <source>
        <dbReference type="EMBL" id="PWY73886.1"/>
    </source>
</evidence>
<dbReference type="STRING" id="1450535.A0A317VHP1"/>
<keyword evidence="7" id="KW-1185">Reference proteome</keyword>
<dbReference type="InterPro" id="IPR036864">
    <property type="entry name" value="Zn2-C6_fun-type_DNA-bd_sf"/>
</dbReference>
<dbReference type="Pfam" id="PF00172">
    <property type="entry name" value="Zn_clus"/>
    <property type="match status" value="1"/>
</dbReference>
<comment type="caution">
    <text evidence="6">The sequence shown here is derived from an EMBL/GenBank/DDBJ whole genome shotgun (WGS) entry which is preliminary data.</text>
</comment>
<dbReference type="GO" id="GO:0003677">
    <property type="term" value="F:DNA binding"/>
    <property type="evidence" value="ECO:0007669"/>
    <property type="project" value="UniProtKB-KW"/>
</dbReference>
<protein>
    <recommendedName>
        <fullName evidence="5">Zn(2)-C6 fungal-type domain-containing protein</fullName>
    </recommendedName>
</protein>
<keyword evidence="4" id="KW-0539">Nucleus</keyword>
<organism evidence="6 7">
    <name type="scientific">Aspergillus sclerotioniger CBS 115572</name>
    <dbReference type="NCBI Taxonomy" id="1450535"/>
    <lineage>
        <taxon>Eukaryota</taxon>
        <taxon>Fungi</taxon>
        <taxon>Dikarya</taxon>
        <taxon>Ascomycota</taxon>
        <taxon>Pezizomycotina</taxon>
        <taxon>Eurotiomycetes</taxon>
        <taxon>Eurotiomycetidae</taxon>
        <taxon>Eurotiales</taxon>
        <taxon>Aspergillaceae</taxon>
        <taxon>Aspergillus</taxon>
        <taxon>Aspergillus subgen. Circumdati</taxon>
    </lineage>
</organism>
<evidence type="ECO:0000256" key="2">
    <source>
        <dbReference type="ARBA" id="ARBA00023125"/>
    </source>
</evidence>
<dbReference type="RefSeq" id="XP_025463638.1">
    <property type="nucleotide sequence ID" value="XM_025606348.1"/>
</dbReference>
<dbReference type="CDD" id="cd00067">
    <property type="entry name" value="GAL4"/>
    <property type="match status" value="1"/>
</dbReference>
<dbReference type="Proteomes" id="UP000246702">
    <property type="component" value="Unassembled WGS sequence"/>
</dbReference>
<dbReference type="EMBL" id="MSFK01000031">
    <property type="protein sequence ID" value="PWY73886.1"/>
    <property type="molecule type" value="Genomic_DNA"/>
</dbReference>
<evidence type="ECO:0000259" key="5">
    <source>
        <dbReference type="PROSITE" id="PS50048"/>
    </source>
</evidence>
<dbReference type="SUPFAM" id="SSF57701">
    <property type="entry name" value="Zn2/Cys6 DNA-binding domain"/>
    <property type="match status" value="1"/>
</dbReference>
<dbReference type="GO" id="GO:0008270">
    <property type="term" value="F:zinc ion binding"/>
    <property type="evidence" value="ECO:0007669"/>
    <property type="project" value="InterPro"/>
</dbReference>
<name>A0A317VHP1_9EURO</name>
<dbReference type="GO" id="GO:0000981">
    <property type="term" value="F:DNA-binding transcription factor activity, RNA polymerase II-specific"/>
    <property type="evidence" value="ECO:0007669"/>
    <property type="project" value="InterPro"/>
</dbReference>
<accession>A0A317VHP1</accession>
<reference evidence="6 7" key="1">
    <citation type="submission" date="2016-12" db="EMBL/GenBank/DDBJ databases">
        <title>The genomes of Aspergillus section Nigri reveals drivers in fungal speciation.</title>
        <authorList>
            <consortium name="DOE Joint Genome Institute"/>
            <person name="Vesth T.C."/>
            <person name="Nybo J."/>
            <person name="Theobald S."/>
            <person name="Brandl J."/>
            <person name="Frisvad J.C."/>
            <person name="Nielsen K.F."/>
            <person name="Lyhne E.K."/>
            <person name="Kogle M.E."/>
            <person name="Kuo A."/>
            <person name="Riley R."/>
            <person name="Clum A."/>
            <person name="Nolan M."/>
            <person name="Lipzen A."/>
            <person name="Salamov A."/>
            <person name="Henrissat B."/>
            <person name="Wiebenga A."/>
            <person name="De Vries R.P."/>
            <person name="Grigoriev I.V."/>
            <person name="Mortensen U.H."/>
            <person name="Andersen M.R."/>
            <person name="Baker S.E."/>
        </authorList>
    </citation>
    <scope>NUCLEOTIDE SEQUENCE [LARGE SCALE GENOMIC DNA]</scope>
    <source>
        <strain evidence="6 7">CBS 115572</strain>
    </source>
</reference>
<keyword evidence="2" id="KW-0238">DNA-binding</keyword>
<dbReference type="Gene3D" id="4.10.240.10">
    <property type="entry name" value="Zn(2)-C6 fungal-type DNA-binding domain"/>
    <property type="match status" value="1"/>
</dbReference>
<evidence type="ECO:0000256" key="1">
    <source>
        <dbReference type="ARBA" id="ARBA00023015"/>
    </source>
</evidence>
<evidence type="ECO:0000256" key="4">
    <source>
        <dbReference type="ARBA" id="ARBA00023242"/>
    </source>
</evidence>
<dbReference type="InterPro" id="IPR001138">
    <property type="entry name" value="Zn2Cys6_DnaBD"/>
</dbReference>
<evidence type="ECO:0000256" key="3">
    <source>
        <dbReference type="ARBA" id="ARBA00023163"/>
    </source>
</evidence>
<feature type="domain" description="Zn(2)-C6 fungal-type" evidence="5">
    <location>
        <begin position="21"/>
        <end position="51"/>
    </location>
</feature>
<dbReference type="PROSITE" id="PS50048">
    <property type="entry name" value="ZN2_CY6_FUNGAL_2"/>
    <property type="match status" value="1"/>
</dbReference>
<sequence length="101" mass="12045">MHPDAAVAKPRPKRRPRICRACDACYKRKIQCDAATPRCNWCHHHDLPCTFKRNQERNQARSKAHQHHPSEYGLVMRQRKFAKTCFQHPTVQFQRNTRPTR</sequence>
<keyword evidence="1" id="KW-0805">Transcription regulation</keyword>
<dbReference type="OrthoDB" id="4510068at2759"/>
<dbReference type="GO" id="GO:0009893">
    <property type="term" value="P:positive regulation of metabolic process"/>
    <property type="evidence" value="ECO:0007669"/>
    <property type="project" value="UniProtKB-ARBA"/>
</dbReference>
<keyword evidence="3" id="KW-0804">Transcription</keyword>
<dbReference type="SMART" id="SM00066">
    <property type="entry name" value="GAL4"/>
    <property type="match status" value="1"/>
</dbReference>
<dbReference type="GeneID" id="37108491"/>
<proteinExistence type="predicted"/>
<evidence type="ECO:0000313" key="7">
    <source>
        <dbReference type="Proteomes" id="UP000246702"/>
    </source>
</evidence>
<gene>
    <name evidence="6" type="ORF">BO94DRAFT_238336</name>
</gene>